<keyword evidence="5" id="KW-0256">Endoplasmic reticulum</keyword>
<sequence length="280" mass="31078">MTLTEQVRHDEINLSRLMRRLEKSVSGGAWDEPHNDNDPRTSTCFKSLEALQYVKFAKKLLRNVEQSHGSSDKTHQIRLSLKRMQDFLQSVKAETTPKIQRPEPILPSISTPMRAVPPEFSTEPSPEGTNPGSSMSQDGLLPLPSDPLLPIAPASDSGPNLASDIPTLLPSSAPSTASKSTAILMENSNALQQELTDQLAEMSARMRRNMLHFSDSLAKDAAVVDETKQKLESNVDTMSERKTQLSAHRGKSWSTTWLTLFVMISVVVMFATMVFLIRFT</sequence>
<accession>A0A9P7RQP7</accession>
<dbReference type="GeneID" id="66082378"/>
<evidence type="ECO:0000256" key="9">
    <source>
        <dbReference type="ARBA" id="ARBA00023136"/>
    </source>
</evidence>
<feature type="compositionally biased region" description="Polar residues" evidence="11">
    <location>
        <begin position="122"/>
        <end position="137"/>
    </location>
</feature>
<evidence type="ECO:0000256" key="6">
    <source>
        <dbReference type="ARBA" id="ARBA00022892"/>
    </source>
</evidence>
<keyword evidence="3" id="KW-0813">Transport</keyword>
<dbReference type="GO" id="GO:0005789">
    <property type="term" value="C:endoplasmic reticulum membrane"/>
    <property type="evidence" value="ECO:0007669"/>
    <property type="project" value="UniProtKB-SubCell"/>
</dbReference>
<dbReference type="GO" id="GO:0005484">
    <property type="term" value="F:SNAP receptor activity"/>
    <property type="evidence" value="ECO:0007669"/>
    <property type="project" value="TreeGrafter"/>
</dbReference>
<dbReference type="InterPro" id="IPR019150">
    <property type="entry name" value="Vesicle_transport_protein_Use1"/>
</dbReference>
<keyword evidence="7" id="KW-0653">Protein transport</keyword>
<feature type="transmembrane region" description="Helical" evidence="12">
    <location>
        <begin position="257"/>
        <end position="277"/>
    </location>
</feature>
<dbReference type="PANTHER" id="PTHR13050">
    <property type="entry name" value="USE1-LIKE PROTEIN"/>
    <property type="match status" value="1"/>
</dbReference>
<evidence type="ECO:0000256" key="3">
    <source>
        <dbReference type="ARBA" id="ARBA00022448"/>
    </source>
</evidence>
<evidence type="ECO:0000256" key="10">
    <source>
        <dbReference type="SAM" id="Coils"/>
    </source>
</evidence>
<evidence type="ECO:0000313" key="13">
    <source>
        <dbReference type="EMBL" id="KAG7087328.1"/>
    </source>
</evidence>
<dbReference type="GO" id="GO:0015031">
    <property type="term" value="P:protein transport"/>
    <property type="evidence" value="ECO:0007669"/>
    <property type="project" value="UniProtKB-KW"/>
</dbReference>
<evidence type="ECO:0000256" key="8">
    <source>
        <dbReference type="ARBA" id="ARBA00022989"/>
    </source>
</evidence>
<comment type="subcellular location">
    <subcellularLocation>
        <location evidence="1">Endoplasmic reticulum membrane</location>
        <topology evidence="1">Single-pass type IV membrane protein</topology>
    </subcellularLocation>
</comment>
<evidence type="ECO:0000256" key="12">
    <source>
        <dbReference type="SAM" id="Phobius"/>
    </source>
</evidence>
<organism evidence="13 14">
    <name type="scientific">Marasmius oreades</name>
    <name type="common">fairy-ring Marasmius</name>
    <dbReference type="NCBI Taxonomy" id="181124"/>
    <lineage>
        <taxon>Eukaryota</taxon>
        <taxon>Fungi</taxon>
        <taxon>Dikarya</taxon>
        <taxon>Basidiomycota</taxon>
        <taxon>Agaricomycotina</taxon>
        <taxon>Agaricomycetes</taxon>
        <taxon>Agaricomycetidae</taxon>
        <taxon>Agaricales</taxon>
        <taxon>Marasmiineae</taxon>
        <taxon>Marasmiaceae</taxon>
        <taxon>Marasmius</taxon>
    </lineage>
</organism>
<keyword evidence="10" id="KW-0175">Coiled coil</keyword>
<dbReference type="AlphaFoldDB" id="A0A9P7RQP7"/>
<evidence type="ECO:0000256" key="4">
    <source>
        <dbReference type="ARBA" id="ARBA00022692"/>
    </source>
</evidence>
<dbReference type="KEGG" id="more:E1B28_013303"/>
<proteinExistence type="inferred from homology"/>
<dbReference type="GO" id="GO:0031201">
    <property type="term" value="C:SNARE complex"/>
    <property type="evidence" value="ECO:0007669"/>
    <property type="project" value="TreeGrafter"/>
</dbReference>
<keyword evidence="6" id="KW-0931">ER-Golgi transport</keyword>
<dbReference type="OrthoDB" id="4506189at2759"/>
<protein>
    <recommendedName>
        <fullName evidence="15">Vesicle transport protein USE1</fullName>
    </recommendedName>
</protein>
<evidence type="ECO:0000256" key="2">
    <source>
        <dbReference type="ARBA" id="ARBA00007891"/>
    </source>
</evidence>
<keyword evidence="14" id="KW-1185">Reference proteome</keyword>
<evidence type="ECO:0000313" key="14">
    <source>
        <dbReference type="Proteomes" id="UP001049176"/>
    </source>
</evidence>
<feature type="compositionally biased region" description="Low complexity" evidence="11">
    <location>
        <begin position="140"/>
        <end position="155"/>
    </location>
</feature>
<dbReference type="GO" id="GO:0006890">
    <property type="term" value="P:retrograde vesicle-mediated transport, Golgi to endoplasmic reticulum"/>
    <property type="evidence" value="ECO:0007669"/>
    <property type="project" value="TreeGrafter"/>
</dbReference>
<name>A0A9P7RQP7_9AGAR</name>
<evidence type="ECO:0000256" key="1">
    <source>
        <dbReference type="ARBA" id="ARBA00004163"/>
    </source>
</evidence>
<evidence type="ECO:0000256" key="5">
    <source>
        <dbReference type="ARBA" id="ARBA00022824"/>
    </source>
</evidence>
<comment type="similarity">
    <text evidence="2">Belongs to the USE1 family.</text>
</comment>
<comment type="caution">
    <text evidence="13">The sequence shown here is derived from an EMBL/GenBank/DDBJ whole genome shotgun (WGS) entry which is preliminary data.</text>
</comment>
<evidence type="ECO:0000256" key="11">
    <source>
        <dbReference type="SAM" id="MobiDB-lite"/>
    </source>
</evidence>
<feature type="region of interest" description="Disordered" evidence="11">
    <location>
        <begin position="102"/>
        <end position="173"/>
    </location>
</feature>
<keyword evidence="4 12" id="KW-0812">Transmembrane</keyword>
<feature type="coiled-coil region" evidence="10">
    <location>
        <begin position="185"/>
        <end position="248"/>
    </location>
</feature>
<dbReference type="PANTHER" id="PTHR13050:SF7">
    <property type="entry name" value="VESICLE TRANSPORT PROTEIN USE1"/>
    <property type="match status" value="1"/>
</dbReference>
<reference evidence="13" key="1">
    <citation type="journal article" date="2021" name="Genome Biol. Evol.">
        <title>The assembled and annotated genome of the fairy-ring fungus Marasmius oreades.</title>
        <authorList>
            <person name="Hiltunen M."/>
            <person name="Ament-Velasquez S.L."/>
            <person name="Johannesson H."/>
        </authorList>
    </citation>
    <scope>NUCLEOTIDE SEQUENCE</scope>
    <source>
        <strain evidence="13">03SP1</strain>
    </source>
</reference>
<dbReference type="RefSeq" id="XP_043003799.1">
    <property type="nucleotide sequence ID" value="XM_043158452.1"/>
</dbReference>
<dbReference type="EMBL" id="CM032189">
    <property type="protein sequence ID" value="KAG7087328.1"/>
    <property type="molecule type" value="Genomic_DNA"/>
</dbReference>
<dbReference type="Pfam" id="PF09753">
    <property type="entry name" value="Use1"/>
    <property type="match status" value="1"/>
</dbReference>
<keyword evidence="9 12" id="KW-0472">Membrane</keyword>
<keyword evidence="8 12" id="KW-1133">Transmembrane helix</keyword>
<evidence type="ECO:0008006" key="15">
    <source>
        <dbReference type="Google" id="ProtNLM"/>
    </source>
</evidence>
<gene>
    <name evidence="13" type="ORF">E1B28_013303</name>
</gene>
<evidence type="ECO:0000256" key="7">
    <source>
        <dbReference type="ARBA" id="ARBA00022927"/>
    </source>
</evidence>
<dbReference type="Proteomes" id="UP001049176">
    <property type="component" value="Chromosome 9"/>
</dbReference>